<feature type="repeat" description="WD" evidence="6">
    <location>
        <begin position="93"/>
        <end position="133"/>
    </location>
</feature>
<dbReference type="Pfam" id="PF00400">
    <property type="entry name" value="WD40"/>
    <property type="match status" value="2"/>
</dbReference>
<evidence type="ECO:0000256" key="2">
    <source>
        <dbReference type="ARBA" id="ARBA00022574"/>
    </source>
</evidence>
<evidence type="ECO:0000256" key="4">
    <source>
        <dbReference type="ARBA" id="ARBA00023015"/>
    </source>
</evidence>
<dbReference type="GeneID" id="9698499"/>
<dbReference type="HOGENOM" id="CLU_032683_0_0_1"/>
<keyword evidence="4" id="KW-0805">Transcription regulation</keyword>
<protein>
    <submittedName>
        <fullName evidence="7">WD40 domain-binding protein</fullName>
    </submittedName>
</protein>
<dbReference type="InterPro" id="IPR019775">
    <property type="entry name" value="WD40_repeat_CS"/>
</dbReference>
<dbReference type="PANTHER" id="PTHR10253">
    <property type="entry name" value="POLYCOMB PROTEIN"/>
    <property type="match status" value="1"/>
</dbReference>
<evidence type="ECO:0000313" key="8">
    <source>
        <dbReference type="Proteomes" id="UP000002313"/>
    </source>
</evidence>
<dbReference type="InterPro" id="IPR001680">
    <property type="entry name" value="WD40_rpt"/>
</dbReference>
<dbReference type="OrthoDB" id="1367865at2759"/>
<dbReference type="Proteomes" id="UP000002313">
    <property type="component" value="Chromosome IX"/>
</dbReference>
<evidence type="ECO:0000256" key="3">
    <source>
        <dbReference type="ARBA" id="ARBA00022737"/>
    </source>
</evidence>
<dbReference type="InterPro" id="IPR015943">
    <property type="entry name" value="WD40/YVTN_repeat-like_dom_sf"/>
</dbReference>
<accession>E0S964</accession>
<dbReference type="SMART" id="SM00320">
    <property type="entry name" value="WD40"/>
    <property type="match status" value="2"/>
</dbReference>
<gene>
    <name evidence="7" type="ORF">Eint_091790</name>
</gene>
<evidence type="ECO:0000256" key="5">
    <source>
        <dbReference type="ARBA" id="ARBA00023163"/>
    </source>
</evidence>
<sequence length="311" mass="35500">MALSIEIPNAYLEFMSICDEYEIVSLVGKRTSVIISYADDLRMVQRVLDEHPDENFQCSEFLIRQNDVLLALGGSLGIIKVLNLSKGTFVGYIQAHGGIIFSIKRYKDEYLLSCSEDTTIKMWDVSELKCVCVFGGYTGHRDHVLSIDVSDDLRYLASGGTDCSIRVWRIPSSLNKFQCVAPIYLSPRIHKFPIQCVRFYREFLVFYSGESRIDIISPRYGEVEPTSRTEFVGGVKFEGQLLRGFEIDDGMLVAVTESQDIILFKMNDIGFTSQSTILRSTKKGKIRDFRVIRNRMFILFEDSFFRVLSLA</sequence>
<evidence type="ECO:0000256" key="1">
    <source>
        <dbReference type="ARBA" id="ARBA00008075"/>
    </source>
</evidence>
<reference evidence="7 8" key="2">
    <citation type="journal article" date="2012" name="Proc. Natl. Acad. Sci. U.S.A.">
        <title>Gain and loss of multiple functionally related, horizontally transferred genes in the reduced genomes of two microsporidian parasites.</title>
        <authorList>
            <person name="Pombert J.-F."/>
            <person name="Selman M."/>
            <person name="Burki F."/>
            <person name="Bardell F.T."/>
            <person name="Farinelli L."/>
            <person name="Solter L.F."/>
            <person name="Whitman D.W."/>
            <person name="Weiss L.M."/>
            <person name="Corradi N."/>
            <person name="Keeling P.J."/>
        </authorList>
    </citation>
    <scope>NUCLEOTIDE SEQUENCE [LARGE SCALE GENOMIC DNA]</scope>
    <source>
        <strain evidence="7 8">ATCC 50506</strain>
    </source>
</reference>
<dbReference type="AlphaFoldDB" id="E0S964"/>
<organism evidence="7 8">
    <name type="scientific">Encephalitozoon intestinalis (strain ATCC 50506)</name>
    <name type="common">Microsporidian parasite</name>
    <name type="synonym">Septata intestinalis</name>
    <dbReference type="NCBI Taxonomy" id="876142"/>
    <lineage>
        <taxon>Eukaryota</taxon>
        <taxon>Fungi</taxon>
        <taxon>Fungi incertae sedis</taxon>
        <taxon>Microsporidia</taxon>
        <taxon>Unikaryonidae</taxon>
        <taxon>Encephalitozoon</taxon>
    </lineage>
</organism>
<dbReference type="PROSITE" id="PS50294">
    <property type="entry name" value="WD_REPEATS_REGION"/>
    <property type="match status" value="2"/>
</dbReference>
<dbReference type="PROSITE" id="PS00678">
    <property type="entry name" value="WD_REPEATS_1"/>
    <property type="match status" value="1"/>
</dbReference>
<dbReference type="PROSITE" id="PS50082">
    <property type="entry name" value="WD_REPEATS_2"/>
    <property type="match status" value="2"/>
</dbReference>
<dbReference type="InterPro" id="IPR036322">
    <property type="entry name" value="WD40_repeat_dom_sf"/>
</dbReference>
<keyword evidence="3" id="KW-0677">Repeat</keyword>
<feature type="repeat" description="WD" evidence="6">
    <location>
        <begin position="137"/>
        <end position="170"/>
    </location>
</feature>
<dbReference type="InterPro" id="IPR051243">
    <property type="entry name" value="PcG_WD-repeat"/>
</dbReference>
<evidence type="ECO:0000256" key="6">
    <source>
        <dbReference type="PROSITE-ProRule" id="PRU00221"/>
    </source>
</evidence>
<dbReference type="VEuPathDB" id="MicrosporidiaDB:Eint_091790"/>
<proteinExistence type="inferred from homology"/>
<keyword evidence="5" id="KW-0804">Transcription</keyword>
<dbReference type="KEGG" id="ein:Eint_091790"/>
<dbReference type="SUPFAM" id="SSF50978">
    <property type="entry name" value="WD40 repeat-like"/>
    <property type="match status" value="1"/>
</dbReference>
<dbReference type="RefSeq" id="XP_003073667.1">
    <property type="nucleotide sequence ID" value="XM_003073621.1"/>
</dbReference>
<dbReference type="Gene3D" id="2.130.10.10">
    <property type="entry name" value="YVTN repeat-like/Quinoprotein amine dehydrogenase"/>
    <property type="match status" value="1"/>
</dbReference>
<evidence type="ECO:0000313" key="7">
    <source>
        <dbReference type="EMBL" id="ADM12307.1"/>
    </source>
</evidence>
<dbReference type="EMBL" id="CP001950">
    <property type="protein sequence ID" value="ADM12307.1"/>
    <property type="molecule type" value="Genomic_DNA"/>
</dbReference>
<keyword evidence="2 6" id="KW-0853">WD repeat</keyword>
<comment type="similarity">
    <text evidence="1">Belongs to the WD repeat ESC family.</text>
</comment>
<name>E0S964_ENCIT</name>
<reference evidence="7 8" key="1">
    <citation type="journal article" date="2010" name="Nat. Commun.">
        <title>The complete sequence of the smallest known nuclear genome from the microsporidian Encephalitozoon intestinalis.</title>
        <authorList>
            <person name="Corradi N."/>
            <person name="Pombert J.-F."/>
            <person name="Farinelli L."/>
            <person name="Didier E.S."/>
            <person name="Keeling P.J."/>
        </authorList>
    </citation>
    <scope>NUCLEOTIDE SEQUENCE [LARGE SCALE GENOMIC DNA]</scope>
    <source>
        <strain evidence="7 8">ATCC 50506</strain>
    </source>
</reference>
<keyword evidence="8" id="KW-1185">Reference proteome</keyword>